<organism evidence="1 2">
    <name type="scientific">Symbiodinium microadriaticum</name>
    <name type="common">Dinoflagellate</name>
    <name type="synonym">Zooxanthella microadriatica</name>
    <dbReference type="NCBI Taxonomy" id="2951"/>
    <lineage>
        <taxon>Eukaryota</taxon>
        <taxon>Sar</taxon>
        <taxon>Alveolata</taxon>
        <taxon>Dinophyceae</taxon>
        <taxon>Suessiales</taxon>
        <taxon>Symbiodiniaceae</taxon>
        <taxon>Symbiodinium</taxon>
    </lineage>
</organism>
<comment type="caution">
    <text evidence="1">The sequence shown here is derived from an EMBL/GenBank/DDBJ whole genome shotgun (WGS) entry which is preliminary data.</text>
</comment>
<dbReference type="AlphaFoldDB" id="A0A1Q9EIN5"/>
<dbReference type="Proteomes" id="UP000186817">
    <property type="component" value="Unassembled WGS sequence"/>
</dbReference>
<reference evidence="1 2" key="1">
    <citation type="submission" date="2016-02" db="EMBL/GenBank/DDBJ databases">
        <title>Genome analysis of coral dinoflagellate symbionts highlights evolutionary adaptations to a symbiotic lifestyle.</title>
        <authorList>
            <person name="Aranda M."/>
            <person name="Li Y."/>
            <person name="Liew Y.J."/>
            <person name="Baumgarten S."/>
            <person name="Simakov O."/>
            <person name="Wilson M."/>
            <person name="Piel J."/>
            <person name="Ashoor H."/>
            <person name="Bougouffa S."/>
            <person name="Bajic V.B."/>
            <person name="Ryu T."/>
            <person name="Ravasi T."/>
            <person name="Bayer T."/>
            <person name="Micklem G."/>
            <person name="Kim H."/>
            <person name="Bhak J."/>
            <person name="Lajeunesse T.C."/>
            <person name="Voolstra C.R."/>
        </authorList>
    </citation>
    <scope>NUCLEOTIDE SEQUENCE [LARGE SCALE GENOMIC DNA]</scope>
    <source>
        <strain evidence="1 2">CCMP2467</strain>
    </source>
</reference>
<accession>A0A1Q9EIN5</accession>
<proteinExistence type="predicted"/>
<protein>
    <submittedName>
        <fullName evidence="1">Uncharacterized protein</fullName>
    </submittedName>
</protein>
<name>A0A1Q9EIN5_SYMMI</name>
<dbReference type="OrthoDB" id="416786at2759"/>
<evidence type="ECO:0000313" key="2">
    <source>
        <dbReference type="Proteomes" id="UP000186817"/>
    </source>
</evidence>
<evidence type="ECO:0000313" key="1">
    <source>
        <dbReference type="EMBL" id="OLQ07306.1"/>
    </source>
</evidence>
<dbReference type="EMBL" id="LSRX01000142">
    <property type="protein sequence ID" value="OLQ07306.1"/>
    <property type="molecule type" value="Genomic_DNA"/>
</dbReference>
<sequence>MSHGYPKEGFNLVGSWDDWKSFVPLSRSGQSGSFVARVPIRRPPGLEEFQILQGQDWAARYYPTARGEGVEGPGNAHGRNFRVTPLPSDCMQLEILWDVLGRKVTWKFLNAAEQEIQAGEKKVAAKKGAKARSAPRNQASNRGPFFLVGSWDNWKGFAEFLPFGDSFRTKVKVGLDMKRVEFQVVVARDWNRRFHPTSSGDGLAGPDVGHGLNWRAEVGGKKWLEVTWSPDRAPYVEWTFPDPADAHEAAAEDFAAMLRDLAKEGSGAWFRGMAGIFEALPKCQRSSPYGAKAENEATARCLLATFLRDLETMADPRGPAPGGQRGALKELEEQCEQLLKDTVGEIDYATAGGDFMQEALPVDPATGPVQLKLWHRLVYLPLVMYVRNTVHLYEMLERLKAQSSGAGRGRLRALLDAKGTARESPYSWLVFSIVGALQILYHARAAAEKRGGCDAFPLELLASSPPQTVWIQDGVEWSPSHGSGAGAFQRKQVVNCEPMKPLGTLRKGDGLMYRGIWLPADADEDTIRYQYSFQSFSRSIEGVMRVLRFYSGVASTKAGEAARAGHILMYIGVKFQGWRLAMASWQ</sequence>
<gene>
    <name evidence="1" type="ORF">AK812_SmicGene9300</name>
</gene>
<keyword evidence="2" id="KW-1185">Reference proteome</keyword>